<dbReference type="PANTHER" id="PTHR46182:SF2">
    <property type="entry name" value="FI19480P1"/>
    <property type="match status" value="1"/>
</dbReference>
<keyword evidence="2" id="KW-0812">Transmembrane</keyword>
<feature type="chain" id="PRO_5041150451" evidence="3">
    <location>
        <begin position="22"/>
        <end position="873"/>
    </location>
</feature>
<dbReference type="PANTHER" id="PTHR46182">
    <property type="entry name" value="FI19480P1"/>
    <property type="match status" value="1"/>
</dbReference>
<keyword evidence="2" id="KW-0472">Membrane</keyword>
<name>A0A915BRA1_PARUN</name>
<feature type="region of interest" description="Disordered" evidence="1">
    <location>
        <begin position="841"/>
        <end position="873"/>
    </location>
</feature>
<feature type="domain" description="PKD/Chitinase" evidence="4">
    <location>
        <begin position="412"/>
        <end position="499"/>
    </location>
</feature>
<feature type="domain" description="PKD/Chitinase" evidence="4">
    <location>
        <begin position="208"/>
        <end position="297"/>
    </location>
</feature>
<dbReference type="GO" id="GO:0016020">
    <property type="term" value="C:membrane"/>
    <property type="evidence" value="ECO:0007669"/>
    <property type="project" value="TreeGrafter"/>
</dbReference>
<feature type="domain" description="PKD/Chitinase" evidence="4">
    <location>
        <begin position="114"/>
        <end position="200"/>
    </location>
</feature>
<dbReference type="WBParaSite" id="PgR054_g030_t01">
    <property type="protein sequence ID" value="PgR054_g030_t01"/>
    <property type="gene ID" value="PgR054_g030"/>
</dbReference>
<dbReference type="InterPro" id="IPR013783">
    <property type="entry name" value="Ig-like_fold"/>
</dbReference>
<proteinExistence type="predicted"/>
<feature type="domain" description="PKD/Chitinase" evidence="4">
    <location>
        <begin position="510"/>
        <end position="595"/>
    </location>
</feature>
<dbReference type="InterPro" id="IPR022409">
    <property type="entry name" value="PKD/Chitinase_dom"/>
</dbReference>
<dbReference type="InterPro" id="IPR029865">
    <property type="entry name" value="KIAA0319-like"/>
</dbReference>
<evidence type="ECO:0000313" key="7">
    <source>
        <dbReference type="WBParaSite" id="PgR054_g030_t02"/>
    </source>
</evidence>
<accession>A0A915BRA1</accession>
<organism evidence="5 6">
    <name type="scientific">Parascaris univalens</name>
    <name type="common">Nematode worm</name>
    <dbReference type="NCBI Taxonomy" id="6257"/>
    <lineage>
        <taxon>Eukaryota</taxon>
        <taxon>Metazoa</taxon>
        <taxon>Ecdysozoa</taxon>
        <taxon>Nematoda</taxon>
        <taxon>Chromadorea</taxon>
        <taxon>Rhabditida</taxon>
        <taxon>Spirurina</taxon>
        <taxon>Ascaridomorpha</taxon>
        <taxon>Ascaridoidea</taxon>
        <taxon>Ascarididae</taxon>
        <taxon>Parascaris</taxon>
    </lineage>
</organism>
<evidence type="ECO:0000256" key="2">
    <source>
        <dbReference type="SAM" id="Phobius"/>
    </source>
</evidence>
<dbReference type="WBParaSite" id="PgR054_g030_t02">
    <property type="protein sequence ID" value="PgR054_g030_t02"/>
    <property type="gene ID" value="PgR054_g030"/>
</dbReference>
<dbReference type="CDD" id="cd00146">
    <property type="entry name" value="PKD"/>
    <property type="match status" value="1"/>
</dbReference>
<feature type="domain" description="PKD/Chitinase" evidence="4">
    <location>
        <begin position="313"/>
        <end position="406"/>
    </location>
</feature>
<keyword evidence="2" id="KW-1133">Transmembrane helix</keyword>
<evidence type="ECO:0000259" key="4">
    <source>
        <dbReference type="SMART" id="SM00089"/>
    </source>
</evidence>
<evidence type="ECO:0000313" key="5">
    <source>
        <dbReference type="Proteomes" id="UP000887569"/>
    </source>
</evidence>
<dbReference type="AlphaFoldDB" id="A0A915BRA1"/>
<dbReference type="GO" id="GO:0001764">
    <property type="term" value="P:neuron migration"/>
    <property type="evidence" value="ECO:0007669"/>
    <property type="project" value="TreeGrafter"/>
</dbReference>
<reference evidence="6 7" key="1">
    <citation type="submission" date="2022-11" db="UniProtKB">
        <authorList>
            <consortium name="WormBaseParasite"/>
        </authorList>
    </citation>
    <scope>IDENTIFICATION</scope>
</reference>
<feature type="transmembrane region" description="Helical" evidence="2">
    <location>
        <begin position="752"/>
        <end position="772"/>
    </location>
</feature>
<evidence type="ECO:0000313" key="6">
    <source>
        <dbReference type="WBParaSite" id="PgR054_g030_t01"/>
    </source>
</evidence>
<evidence type="ECO:0000256" key="3">
    <source>
        <dbReference type="SAM" id="SignalP"/>
    </source>
</evidence>
<keyword evidence="3" id="KW-0732">Signal</keyword>
<dbReference type="Pfam" id="PF22352">
    <property type="entry name" value="K319L-like_PKD"/>
    <property type="match status" value="4"/>
</dbReference>
<dbReference type="GO" id="GO:0031410">
    <property type="term" value="C:cytoplasmic vesicle"/>
    <property type="evidence" value="ECO:0007669"/>
    <property type="project" value="TreeGrafter"/>
</dbReference>
<dbReference type="InterPro" id="IPR035986">
    <property type="entry name" value="PKD_dom_sf"/>
</dbReference>
<dbReference type="Gene3D" id="2.60.40.10">
    <property type="entry name" value="Immunoglobulins"/>
    <property type="match status" value="5"/>
</dbReference>
<dbReference type="Proteomes" id="UP000887569">
    <property type="component" value="Unplaced"/>
</dbReference>
<feature type="signal peptide" evidence="3">
    <location>
        <begin position="1"/>
        <end position="21"/>
    </location>
</feature>
<sequence length="873" mass="96794">MLGGVLRIFYFSILSFLIVEAVIDNQLQEVDPEIISTNVLRIGNTSNFSLKCGRRYCFENEICKRLSNDKEEQCVCKEGFSQSESGICEPDMESITNVVNGVPVETAIPFRIEGPTTVRLPQNAVNLSIVFEGSIDRYDTLNYTYYWEVLDGGGFGSADTYTEPVLALSGLKEGVIRLRATVSNDSLRSFRDVSVRILSEKKPNKPPVALIRPASPLYAVEGSRVVLDAEGSSDEDDTQLDFEWKLLNGPVVQLPAMNTAILRLDNLHVGNYSFGLTVKDKEGATDHRTVDIIVSAKRDDPPKAQISECGEEVSRSTIDIRLPRKTLLLCANISTDDYGITSYKWFRIDDLITQLAVDYSGSSTPVLKLTNLQANEKFGPYIFRLEVSDASGQTDSATISILVNKAVNHPPQPDAGSNQTIQLPVASAVLNGNVKDDGEIIKYQWTQISGPNEVTIVNGDKSKCTVSGFEEGVYQFRLNVTDDGGLTAADDTFVIVVRSKNEPPVARASNVTVYLPSNLAILNGSESFDDAGIVRYMWSAHDDVPAGIAFLGLSCDQSIAMLGGLVPGIFHFDLTVTDHSNAQSTTTVTLTVVTGEEQLNSVEMYLERDFNDVTYRLRNKLEGRIATTLAVQIPEATKVDVHFSSFAQDPSSGRLRVVFHTDFANPIHRKGEGANSTIVVSATRAVTILRNEVDMIRDFHIVSINTLYCILDCSGHGRCSNYSKECNCDRYWMPNLFNYLLRGSKLDCSWSILYFGLFIVVTFVFVASCIVVRFRYRSELAMTEWQPSKNRVLSRRRRRRRFRRNDKEPYPNGQISGTSKLNESSASYSLLMASDSLSSENETELNAANANRHATVEQNGVELRGRPSVQFAE</sequence>
<evidence type="ECO:0000256" key="1">
    <source>
        <dbReference type="SAM" id="MobiDB-lite"/>
    </source>
</evidence>
<dbReference type="SMART" id="SM00089">
    <property type="entry name" value="PKD"/>
    <property type="match status" value="5"/>
</dbReference>
<protein>
    <submittedName>
        <fullName evidence="6 7">PKD/Chitinase domain-containing protein</fullName>
    </submittedName>
</protein>
<dbReference type="SUPFAM" id="SSF49299">
    <property type="entry name" value="PKD domain"/>
    <property type="match status" value="2"/>
</dbReference>
<keyword evidence="5" id="KW-1185">Reference proteome</keyword>